<dbReference type="RefSeq" id="WP_319156322.1">
    <property type="nucleotide sequence ID" value="NZ_CP138359.1"/>
</dbReference>
<dbReference type="PANTHER" id="PTHR23517">
    <property type="entry name" value="RESISTANCE PROTEIN MDTM, PUTATIVE-RELATED-RELATED"/>
    <property type="match status" value="1"/>
</dbReference>
<feature type="transmembrane region" description="Helical" evidence="8">
    <location>
        <begin position="248"/>
        <end position="270"/>
    </location>
</feature>
<keyword evidence="4 8" id="KW-0812">Transmembrane</keyword>
<evidence type="ECO:0000313" key="10">
    <source>
        <dbReference type="EMBL" id="WPF81634.1"/>
    </source>
</evidence>
<feature type="transmembrane region" description="Helical" evidence="8">
    <location>
        <begin position="341"/>
        <end position="361"/>
    </location>
</feature>
<evidence type="ECO:0000256" key="8">
    <source>
        <dbReference type="SAM" id="Phobius"/>
    </source>
</evidence>
<dbReference type="KEGG" id="sbil:SANBI_002940"/>
<dbReference type="Proteomes" id="UP001304340">
    <property type="component" value="Chromosome"/>
</dbReference>
<dbReference type="PROSITE" id="PS00216">
    <property type="entry name" value="SUGAR_TRANSPORT_1"/>
    <property type="match status" value="1"/>
</dbReference>
<evidence type="ECO:0000256" key="2">
    <source>
        <dbReference type="ARBA" id="ARBA00022448"/>
    </source>
</evidence>
<dbReference type="Gene3D" id="1.20.1250.20">
    <property type="entry name" value="MFS general substrate transporter like domains"/>
    <property type="match status" value="1"/>
</dbReference>
<feature type="region of interest" description="Disordered" evidence="7">
    <location>
        <begin position="1"/>
        <end position="34"/>
    </location>
</feature>
<dbReference type="Pfam" id="PF07690">
    <property type="entry name" value="MFS_1"/>
    <property type="match status" value="1"/>
</dbReference>
<feature type="transmembrane region" description="Helical" evidence="8">
    <location>
        <begin position="282"/>
        <end position="303"/>
    </location>
</feature>
<evidence type="ECO:0000259" key="9">
    <source>
        <dbReference type="PROSITE" id="PS50850"/>
    </source>
</evidence>
<feature type="transmembrane region" description="Helical" evidence="8">
    <location>
        <begin position="132"/>
        <end position="153"/>
    </location>
</feature>
<feature type="transmembrane region" description="Helical" evidence="8">
    <location>
        <begin position="106"/>
        <end position="126"/>
    </location>
</feature>
<evidence type="ECO:0000256" key="5">
    <source>
        <dbReference type="ARBA" id="ARBA00022989"/>
    </source>
</evidence>
<feature type="compositionally biased region" description="Polar residues" evidence="7">
    <location>
        <begin position="469"/>
        <end position="478"/>
    </location>
</feature>
<dbReference type="AlphaFoldDB" id="A0AAF1C2C9"/>
<dbReference type="EMBL" id="CP138359">
    <property type="protein sequence ID" value="WPF81634.1"/>
    <property type="molecule type" value="Genomic_DNA"/>
</dbReference>
<comment type="subcellular location">
    <subcellularLocation>
        <location evidence="1">Cell membrane</location>
        <topology evidence="1">Multi-pass membrane protein</topology>
    </subcellularLocation>
</comment>
<proteinExistence type="predicted"/>
<dbReference type="GO" id="GO:0022857">
    <property type="term" value="F:transmembrane transporter activity"/>
    <property type="evidence" value="ECO:0007669"/>
    <property type="project" value="InterPro"/>
</dbReference>
<evidence type="ECO:0000256" key="3">
    <source>
        <dbReference type="ARBA" id="ARBA00022475"/>
    </source>
</evidence>
<keyword evidence="6 8" id="KW-0472">Membrane</keyword>
<dbReference type="PROSITE" id="PS50850">
    <property type="entry name" value="MFS"/>
    <property type="match status" value="1"/>
</dbReference>
<feature type="domain" description="Major facilitator superfamily (MFS) profile" evidence="9">
    <location>
        <begin position="39"/>
        <end position="428"/>
    </location>
</feature>
<organism evidence="10 11">
    <name type="scientific">Sanguibacter biliveldensis</name>
    <dbReference type="NCBI Taxonomy" id="3030830"/>
    <lineage>
        <taxon>Bacteria</taxon>
        <taxon>Bacillati</taxon>
        <taxon>Actinomycetota</taxon>
        <taxon>Actinomycetes</taxon>
        <taxon>Micrococcales</taxon>
        <taxon>Sanguibacteraceae</taxon>
        <taxon>Sanguibacter</taxon>
    </lineage>
</organism>
<evidence type="ECO:0000313" key="11">
    <source>
        <dbReference type="Proteomes" id="UP001304340"/>
    </source>
</evidence>
<feature type="transmembrane region" description="Helical" evidence="8">
    <location>
        <begin position="201"/>
        <end position="219"/>
    </location>
</feature>
<keyword evidence="3" id="KW-1003">Cell membrane</keyword>
<accession>A0AAF1C2C9</accession>
<dbReference type="GO" id="GO:0005886">
    <property type="term" value="C:plasma membrane"/>
    <property type="evidence" value="ECO:0007669"/>
    <property type="project" value="UniProtKB-SubCell"/>
</dbReference>
<feature type="transmembrane region" description="Helical" evidence="8">
    <location>
        <begin position="174"/>
        <end position="195"/>
    </location>
</feature>
<gene>
    <name evidence="10" type="ORF">SANBI_002940</name>
</gene>
<feature type="transmembrane region" description="Helical" evidence="8">
    <location>
        <begin position="41"/>
        <end position="56"/>
    </location>
</feature>
<feature type="compositionally biased region" description="Low complexity" evidence="7">
    <location>
        <begin position="21"/>
        <end position="34"/>
    </location>
</feature>
<feature type="region of interest" description="Disordered" evidence="7">
    <location>
        <begin position="440"/>
        <end position="478"/>
    </location>
</feature>
<feature type="transmembrane region" description="Helical" evidence="8">
    <location>
        <begin position="315"/>
        <end position="335"/>
    </location>
</feature>
<protein>
    <submittedName>
        <fullName evidence="10">MFS transporter</fullName>
    </submittedName>
</protein>
<dbReference type="InterPro" id="IPR050171">
    <property type="entry name" value="MFS_Transporters"/>
</dbReference>
<evidence type="ECO:0000256" key="4">
    <source>
        <dbReference type="ARBA" id="ARBA00022692"/>
    </source>
</evidence>
<dbReference type="InterPro" id="IPR011701">
    <property type="entry name" value="MFS"/>
</dbReference>
<dbReference type="InterPro" id="IPR020846">
    <property type="entry name" value="MFS_dom"/>
</dbReference>
<evidence type="ECO:0000256" key="1">
    <source>
        <dbReference type="ARBA" id="ARBA00004651"/>
    </source>
</evidence>
<feature type="transmembrane region" description="Helical" evidence="8">
    <location>
        <begin position="403"/>
        <end position="425"/>
    </location>
</feature>
<keyword evidence="2" id="KW-0813">Transport</keyword>
<reference evidence="11" key="1">
    <citation type="submission" date="2023-11" db="EMBL/GenBank/DDBJ databases">
        <authorList>
            <person name="Helweg L.P."/>
            <person name="Kiel A."/>
            <person name="Hitz F."/>
            <person name="Ruckert-Reed C."/>
            <person name="Busche T."/>
            <person name="Kaltschmidt B."/>
            <person name="Kaltschmidt C."/>
        </authorList>
    </citation>
    <scope>NUCLEOTIDE SEQUENCE [LARGE SCALE GENOMIC DNA]</scope>
    <source>
        <strain evidence="11">4.1</strain>
    </source>
</reference>
<keyword evidence="5 8" id="KW-1133">Transmembrane helix</keyword>
<evidence type="ECO:0000256" key="6">
    <source>
        <dbReference type="ARBA" id="ARBA00023136"/>
    </source>
</evidence>
<sequence length="478" mass="48909">MSHEAHVAHGPGAPQTAPSVPDAQPDTQPAAASARGTHPRAWLAACGVLFAVAWGGNEFTPLLVLYRLEGLSAQSVNVLLGAYVLGIVPALLVGGPMSDRYGRRPLLLPAPLLGVLGSALIAWGAHLHALLFAGRVFSGLALGLVMAVGTSWVKELSQPPVADPGEPGAGARRAALALTAGFGLGAVVAAVLAQYGPLPTLLPYVVNIVVTVVLIVPALSAPETTVRQTTPGRLRDDLRIPAARHRRFLRVVLPMAPWVFAVAACAYAILPALVAHEVPGNEIGFSGLLCFVALSCGFVVQQLARAVDTPRSSRAVAVALAVTVVGMATASWAAATLDLRVTVLAAGVLGCAYGLLMLSGLQEAQRIAGPDDLAGIIAVFYSISYLGFFVPTVFGALSGSLSYPIMLGGGAVVALGCLLVVVASWRAHLPADAAARTHSAATERSSSAAHVRQPSDAAARRSSEAAPQRGSTAGSDLP</sequence>
<evidence type="ECO:0000256" key="7">
    <source>
        <dbReference type="SAM" id="MobiDB-lite"/>
    </source>
</evidence>
<feature type="compositionally biased region" description="Low complexity" evidence="7">
    <location>
        <begin position="440"/>
        <end position="450"/>
    </location>
</feature>
<dbReference type="SUPFAM" id="SSF103473">
    <property type="entry name" value="MFS general substrate transporter"/>
    <property type="match status" value="1"/>
</dbReference>
<feature type="transmembrane region" description="Helical" evidence="8">
    <location>
        <begin position="76"/>
        <end position="94"/>
    </location>
</feature>
<feature type="transmembrane region" description="Helical" evidence="8">
    <location>
        <begin position="373"/>
        <end position="397"/>
    </location>
</feature>
<dbReference type="InterPro" id="IPR036259">
    <property type="entry name" value="MFS_trans_sf"/>
</dbReference>
<dbReference type="InterPro" id="IPR005829">
    <property type="entry name" value="Sugar_transporter_CS"/>
</dbReference>
<keyword evidence="11" id="KW-1185">Reference proteome</keyword>
<name>A0AAF1C2C9_9MICO</name>